<dbReference type="GO" id="GO:1990281">
    <property type="term" value="C:efflux pump complex"/>
    <property type="evidence" value="ECO:0007669"/>
    <property type="project" value="TreeGrafter"/>
</dbReference>
<dbReference type="OrthoDB" id="9811587at2"/>
<organism evidence="6 7">
    <name type="scientific">Chishuiella changwenlii</name>
    <dbReference type="NCBI Taxonomy" id="1434701"/>
    <lineage>
        <taxon>Bacteria</taxon>
        <taxon>Pseudomonadati</taxon>
        <taxon>Bacteroidota</taxon>
        <taxon>Flavobacteriia</taxon>
        <taxon>Flavobacteriales</taxon>
        <taxon>Weeksellaceae</taxon>
        <taxon>Chishuiella</taxon>
    </lineage>
</organism>
<evidence type="ECO:0000256" key="3">
    <source>
        <dbReference type="ARBA" id="ARBA00022692"/>
    </source>
</evidence>
<dbReference type="STRING" id="1434701.SAMN05443634_1169"/>
<evidence type="ECO:0000313" key="7">
    <source>
        <dbReference type="Proteomes" id="UP000184120"/>
    </source>
</evidence>
<dbReference type="PANTHER" id="PTHR30026:SF20">
    <property type="entry name" value="OUTER MEMBRANE PROTEIN TOLC"/>
    <property type="match status" value="1"/>
</dbReference>
<dbReference type="GO" id="GO:0015562">
    <property type="term" value="F:efflux transmembrane transporter activity"/>
    <property type="evidence" value="ECO:0007669"/>
    <property type="project" value="InterPro"/>
</dbReference>
<dbReference type="InterPro" id="IPR051906">
    <property type="entry name" value="TolC-like"/>
</dbReference>
<dbReference type="RefSeq" id="WP_083580405.1">
    <property type="nucleotide sequence ID" value="NZ_BMFL01000031.1"/>
</dbReference>
<dbReference type="Gene3D" id="1.20.1600.10">
    <property type="entry name" value="Outer membrane efflux proteins (OEP)"/>
    <property type="match status" value="1"/>
</dbReference>
<evidence type="ECO:0000256" key="4">
    <source>
        <dbReference type="ARBA" id="ARBA00023136"/>
    </source>
</evidence>
<evidence type="ECO:0000313" key="6">
    <source>
        <dbReference type="EMBL" id="SHL72062.1"/>
    </source>
</evidence>
<evidence type="ECO:0000256" key="1">
    <source>
        <dbReference type="ARBA" id="ARBA00004442"/>
    </source>
</evidence>
<proteinExistence type="predicted"/>
<dbReference type="GO" id="GO:0015288">
    <property type="term" value="F:porin activity"/>
    <property type="evidence" value="ECO:0007669"/>
    <property type="project" value="TreeGrafter"/>
</dbReference>
<evidence type="ECO:0000256" key="5">
    <source>
        <dbReference type="ARBA" id="ARBA00023237"/>
    </source>
</evidence>
<dbReference type="Proteomes" id="UP000184120">
    <property type="component" value="Unassembled WGS sequence"/>
</dbReference>
<gene>
    <name evidence="6" type="ORF">SAMN05443634_1169</name>
</gene>
<accession>A0A1M7CXU0</accession>
<reference evidence="7" key="1">
    <citation type="submission" date="2016-11" db="EMBL/GenBank/DDBJ databases">
        <authorList>
            <person name="Varghese N."/>
            <person name="Submissions S."/>
        </authorList>
    </citation>
    <scope>NUCLEOTIDE SEQUENCE [LARGE SCALE GENOMIC DNA]</scope>
    <source>
        <strain evidence="7">DSM 27989</strain>
    </source>
</reference>
<evidence type="ECO:0000256" key="2">
    <source>
        <dbReference type="ARBA" id="ARBA00022452"/>
    </source>
</evidence>
<protein>
    <submittedName>
        <fullName evidence="6">Outer membrane protein</fullName>
    </submittedName>
</protein>
<keyword evidence="4" id="KW-0472">Membrane</keyword>
<comment type="subcellular location">
    <subcellularLocation>
        <location evidence="1">Cell outer membrane</location>
    </subcellularLocation>
</comment>
<dbReference type="GO" id="GO:0009279">
    <property type="term" value="C:cell outer membrane"/>
    <property type="evidence" value="ECO:0007669"/>
    <property type="project" value="UniProtKB-SubCell"/>
</dbReference>
<keyword evidence="3" id="KW-0812">Transmembrane</keyword>
<dbReference type="SUPFAM" id="SSF56954">
    <property type="entry name" value="Outer membrane efflux proteins (OEP)"/>
    <property type="match status" value="1"/>
</dbReference>
<sequence>MKLKYFLFICVLFCINGKAQQLSLEDCIKIGKENQPDFKIQAVKIEREKTEKRSFSSQFLPKIDASVTHAYNFGSSIDPSTNTREPSNIQSDNLSINAQVNLFDFSKWNQTKIQNLSIELEKMEFQIIENQYELLVLDKFMKALAVQEWQLVLTNQLKNAENQLNRISKEVEEGKRPKSDWYDINVIFLQEKNNLEIAKNDEVVKKTELIQLLNQMDLDVQSLTLEQPILLTSSEISTIINDYPTLRKIDLNNEKLSKEYTQLLSNFLPRVSLNYSYGTFYSQKIKSLADTNFSFGNQLKDNKSQYVGVGFSVPIYSRGDNNQLLQLNKIEQNLNNELKQKEEKRLNDLVAIETKKLQLLENLDQSLNEVLKASDQSLSTTEAKYMFDKVDASVYKSAKNQVLQANYSELNNTLDKIYIQYQLQILRGE</sequence>
<dbReference type="PANTHER" id="PTHR30026">
    <property type="entry name" value="OUTER MEMBRANE PROTEIN TOLC"/>
    <property type="match status" value="1"/>
</dbReference>
<dbReference type="AlphaFoldDB" id="A0A1M7CXU0"/>
<keyword evidence="2" id="KW-1134">Transmembrane beta strand</keyword>
<name>A0A1M7CXU0_9FLAO</name>
<dbReference type="EMBL" id="FRBH01000016">
    <property type="protein sequence ID" value="SHL72062.1"/>
    <property type="molecule type" value="Genomic_DNA"/>
</dbReference>
<keyword evidence="5" id="KW-0998">Cell outer membrane</keyword>